<dbReference type="GO" id="GO:0005739">
    <property type="term" value="C:mitochondrion"/>
    <property type="evidence" value="ECO:0007669"/>
    <property type="project" value="UniProtKB-SubCell"/>
</dbReference>
<organism evidence="3 4">
    <name type="scientific">Pavo cristatus</name>
    <name type="common">Indian peafowl</name>
    <name type="synonym">Blue peafowl</name>
    <dbReference type="NCBI Taxonomy" id="9049"/>
    <lineage>
        <taxon>Eukaryota</taxon>
        <taxon>Metazoa</taxon>
        <taxon>Chordata</taxon>
        <taxon>Craniata</taxon>
        <taxon>Vertebrata</taxon>
        <taxon>Euteleostomi</taxon>
        <taxon>Archelosauria</taxon>
        <taxon>Archosauria</taxon>
        <taxon>Dinosauria</taxon>
        <taxon>Saurischia</taxon>
        <taxon>Theropoda</taxon>
        <taxon>Coelurosauria</taxon>
        <taxon>Aves</taxon>
        <taxon>Neognathae</taxon>
        <taxon>Galloanserae</taxon>
        <taxon>Galliformes</taxon>
        <taxon>Phasianidae</taxon>
        <taxon>Phasianinae</taxon>
        <taxon>Pavo</taxon>
    </lineage>
</organism>
<keyword evidence="4" id="KW-1185">Reference proteome</keyword>
<dbReference type="Pfam" id="PF05308">
    <property type="entry name" value="Mito_fiss_reg"/>
    <property type="match status" value="1"/>
</dbReference>
<dbReference type="GO" id="GO:0000266">
    <property type="term" value="P:mitochondrial fission"/>
    <property type="evidence" value="ECO:0007669"/>
    <property type="project" value="UniProtKB-UniRule"/>
</dbReference>
<protein>
    <recommendedName>
        <fullName evidence="2">Mitochondrial fission regulator</fullName>
    </recommendedName>
</protein>
<proteinExistence type="inferred from homology"/>
<evidence type="ECO:0000313" key="4">
    <source>
        <dbReference type="Proteomes" id="UP000694428"/>
    </source>
</evidence>
<evidence type="ECO:0000313" key="3">
    <source>
        <dbReference type="Ensembl" id="ENSPSTP00000004396.1"/>
    </source>
</evidence>
<comment type="function">
    <text evidence="2">Plays a role in mitochondrial aerobic respiration. Regulates mitochondrial organization and fission.</text>
</comment>
<sequence>MFGFLAFVVVVAARSCNKPHGSARSVVRRIGSNLPLKPCPRATFEVSMLIRSLVTVGRKQNKVHS</sequence>
<dbReference type="Proteomes" id="UP000694428">
    <property type="component" value="Unplaced"/>
</dbReference>
<evidence type="ECO:0000256" key="2">
    <source>
        <dbReference type="RuleBase" id="RU369053"/>
    </source>
</evidence>
<dbReference type="GO" id="GO:0009060">
    <property type="term" value="P:aerobic respiration"/>
    <property type="evidence" value="ECO:0007669"/>
    <property type="project" value="UniProtKB-UniRule"/>
</dbReference>
<keyword evidence="2" id="KW-0496">Mitochondrion</keyword>
<reference evidence="3" key="1">
    <citation type="submission" date="2025-08" db="UniProtKB">
        <authorList>
            <consortium name="Ensembl"/>
        </authorList>
    </citation>
    <scope>IDENTIFICATION</scope>
</reference>
<reference evidence="3" key="2">
    <citation type="submission" date="2025-09" db="UniProtKB">
        <authorList>
            <consortium name="Ensembl"/>
        </authorList>
    </citation>
    <scope>IDENTIFICATION</scope>
</reference>
<comment type="subcellular location">
    <subcellularLocation>
        <location evidence="2">Mitochondrion</location>
    </subcellularLocation>
</comment>
<dbReference type="AlphaFoldDB" id="A0A8C9ESL6"/>
<comment type="similarity">
    <text evidence="1 2">Belongs to the MTFR1 family.</text>
</comment>
<dbReference type="InterPro" id="IPR007972">
    <property type="entry name" value="Mtfr1"/>
</dbReference>
<dbReference type="Ensembl" id="ENSPSTT00000004619.1">
    <property type="protein sequence ID" value="ENSPSTP00000004396.1"/>
    <property type="gene ID" value="ENSPSTG00000003176.1"/>
</dbReference>
<accession>A0A8C9ESL6</accession>
<name>A0A8C9ESL6_PAVCR</name>
<evidence type="ECO:0000256" key="1">
    <source>
        <dbReference type="ARBA" id="ARBA00005807"/>
    </source>
</evidence>